<proteinExistence type="predicted"/>
<name>A0A2R6XEP0_MARPO</name>
<organism evidence="1 2">
    <name type="scientific">Marchantia polymorpha</name>
    <name type="common">Common liverwort</name>
    <name type="synonym">Marchantia aquatica</name>
    <dbReference type="NCBI Taxonomy" id="3197"/>
    <lineage>
        <taxon>Eukaryota</taxon>
        <taxon>Viridiplantae</taxon>
        <taxon>Streptophyta</taxon>
        <taxon>Embryophyta</taxon>
        <taxon>Marchantiophyta</taxon>
        <taxon>Marchantiopsida</taxon>
        <taxon>Marchantiidae</taxon>
        <taxon>Marchantiales</taxon>
        <taxon>Marchantiaceae</taxon>
        <taxon>Marchantia</taxon>
    </lineage>
</organism>
<dbReference type="Gramene" id="Mp1g12390.1">
    <property type="protein sequence ID" value="Mp1g12390.1.cds1"/>
    <property type="gene ID" value="Mp1g12390"/>
</dbReference>
<gene>
    <name evidence="1" type="ORF">MARPO_0019s0009</name>
</gene>
<protein>
    <submittedName>
        <fullName evidence="1">Uncharacterized protein</fullName>
    </submittedName>
</protein>
<accession>A0A2R6XEP0</accession>
<dbReference type="Proteomes" id="UP000244005">
    <property type="component" value="Unassembled WGS sequence"/>
</dbReference>
<reference evidence="2" key="1">
    <citation type="journal article" date="2017" name="Cell">
        <title>Insights into land plant evolution garnered from the Marchantia polymorpha genome.</title>
        <authorList>
            <person name="Bowman J.L."/>
            <person name="Kohchi T."/>
            <person name="Yamato K.T."/>
            <person name="Jenkins J."/>
            <person name="Shu S."/>
            <person name="Ishizaki K."/>
            <person name="Yamaoka S."/>
            <person name="Nishihama R."/>
            <person name="Nakamura Y."/>
            <person name="Berger F."/>
            <person name="Adam C."/>
            <person name="Aki S.S."/>
            <person name="Althoff F."/>
            <person name="Araki T."/>
            <person name="Arteaga-Vazquez M.A."/>
            <person name="Balasubrmanian S."/>
            <person name="Barry K."/>
            <person name="Bauer D."/>
            <person name="Boehm C.R."/>
            <person name="Briginshaw L."/>
            <person name="Caballero-Perez J."/>
            <person name="Catarino B."/>
            <person name="Chen F."/>
            <person name="Chiyoda S."/>
            <person name="Chovatia M."/>
            <person name="Davies K.M."/>
            <person name="Delmans M."/>
            <person name="Demura T."/>
            <person name="Dierschke T."/>
            <person name="Dolan L."/>
            <person name="Dorantes-Acosta A.E."/>
            <person name="Eklund D.M."/>
            <person name="Florent S.N."/>
            <person name="Flores-Sandoval E."/>
            <person name="Fujiyama A."/>
            <person name="Fukuzawa H."/>
            <person name="Galik B."/>
            <person name="Grimanelli D."/>
            <person name="Grimwood J."/>
            <person name="Grossniklaus U."/>
            <person name="Hamada T."/>
            <person name="Haseloff J."/>
            <person name="Hetherington A.J."/>
            <person name="Higo A."/>
            <person name="Hirakawa Y."/>
            <person name="Hundley H.N."/>
            <person name="Ikeda Y."/>
            <person name="Inoue K."/>
            <person name="Inoue S.I."/>
            <person name="Ishida S."/>
            <person name="Jia Q."/>
            <person name="Kakita M."/>
            <person name="Kanazawa T."/>
            <person name="Kawai Y."/>
            <person name="Kawashima T."/>
            <person name="Kennedy M."/>
            <person name="Kinose K."/>
            <person name="Kinoshita T."/>
            <person name="Kohara Y."/>
            <person name="Koide E."/>
            <person name="Komatsu K."/>
            <person name="Kopischke S."/>
            <person name="Kubo M."/>
            <person name="Kyozuka J."/>
            <person name="Lagercrantz U."/>
            <person name="Lin S.S."/>
            <person name="Lindquist E."/>
            <person name="Lipzen A.M."/>
            <person name="Lu C.W."/>
            <person name="De Luna E."/>
            <person name="Martienssen R.A."/>
            <person name="Minamino N."/>
            <person name="Mizutani M."/>
            <person name="Mizutani M."/>
            <person name="Mochizuki N."/>
            <person name="Monte I."/>
            <person name="Mosher R."/>
            <person name="Nagasaki H."/>
            <person name="Nakagami H."/>
            <person name="Naramoto S."/>
            <person name="Nishitani K."/>
            <person name="Ohtani M."/>
            <person name="Okamoto T."/>
            <person name="Okumura M."/>
            <person name="Phillips J."/>
            <person name="Pollak B."/>
            <person name="Reinders A."/>
            <person name="Rovekamp M."/>
            <person name="Sano R."/>
            <person name="Sawa S."/>
            <person name="Schmid M.W."/>
            <person name="Shirakawa M."/>
            <person name="Solano R."/>
            <person name="Spunde A."/>
            <person name="Suetsugu N."/>
            <person name="Sugano S."/>
            <person name="Sugiyama A."/>
            <person name="Sun R."/>
            <person name="Suzuki Y."/>
            <person name="Takenaka M."/>
            <person name="Takezawa D."/>
            <person name="Tomogane H."/>
            <person name="Tsuzuki M."/>
            <person name="Ueda T."/>
            <person name="Umeda M."/>
            <person name="Ward J.M."/>
            <person name="Watanabe Y."/>
            <person name="Yazaki K."/>
            <person name="Yokoyama R."/>
            <person name="Yoshitake Y."/>
            <person name="Yotsui I."/>
            <person name="Zachgo S."/>
            <person name="Schmutz J."/>
        </authorList>
    </citation>
    <scope>NUCLEOTIDE SEQUENCE [LARGE SCALE GENOMIC DNA]</scope>
    <source>
        <strain evidence="2">Tak-1</strain>
    </source>
</reference>
<evidence type="ECO:0000313" key="1">
    <source>
        <dbReference type="EMBL" id="PTQ44567.1"/>
    </source>
</evidence>
<dbReference type="EMBL" id="KZ772691">
    <property type="protein sequence ID" value="PTQ44567.1"/>
    <property type="molecule type" value="Genomic_DNA"/>
</dbReference>
<sequence>MTYVAGMRKVLATWPVVLLCTRPPPPPPPLPLFHSRHWRMTLKDLPQRTQRRALLHICTCRSGNHLLPVRFLAESYQLDGDEPSRCIGGREGSSR</sequence>
<evidence type="ECO:0000313" key="2">
    <source>
        <dbReference type="Proteomes" id="UP000244005"/>
    </source>
</evidence>
<dbReference type="AlphaFoldDB" id="A0A2R6XEP0"/>
<keyword evidence="2" id="KW-1185">Reference proteome</keyword>